<dbReference type="PANTHER" id="PTHR47917">
    <property type="match status" value="1"/>
</dbReference>
<dbReference type="Gene3D" id="3.90.1660.10">
    <property type="entry name" value="CofE-like domain"/>
    <property type="match status" value="1"/>
</dbReference>
<dbReference type="PANTHER" id="PTHR47917:SF1">
    <property type="entry name" value="COENZYME F420:L-GLUTAMATE LIGASE"/>
    <property type="match status" value="1"/>
</dbReference>
<comment type="caution">
    <text evidence="2">The sequence shown here is derived from an EMBL/GenBank/DDBJ whole genome shotgun (WGS) entry which is preliminary data.</text>
</comment>
<gene>
    <name evidence="2" type="ORF">UU41_C0026G0014</name>
</gene>
<dbReference type="SUPFAM" id="SSF144010">
    <property type="entry name" value="CofE-like"/>
    <property type="match status" value="1"/>
</dbReference>
<dbReference type="Proteomes" id="UP000034961">
    <property type="component" value="Unassembled WGS sequence"/>
</dbReference>
<organism evidence="2 3">
    <name type="scientific">Candidatus Roizmanbacteria bacterium GW2011_GWA1_41_13</name>
    <dbReference type="NCBI Taxonomy" id="1618474"/>
    <lineage>
        <taxon>Bacteria</taxon>
        <taxon>Candidatus Roizmaniibacteriota</taxon>
    </lineage>
</organism>
<dbReference type="EMBL" id="LCAN01000026">
    <property type="protein sequence ID" value="KKR92661.1"/>
    <property type="molecule type" value="Genomic_DNA"/>
</dbReference>
<evidence type="ECO:0000313" key="3">
    <source>
        <dbReference type="Proteomes" id="UP000034961"/>
    </source>
</evidence>
<dbReference type="Gene3D" id="3.30.1330.100">
    <property type="entry name" value="CofE-like"/>
    <property type="match status" value="1"/>
</dbReference>
<protein>
    <recommendedName>
        <fullName evidence="1">Coenzyme F420:L-glutamate ligase-like domain-containing protein</fullName>
    </recommendedName>
</protein>
<evidence type="ECO:0000259" key="1">
    <source>
        <dbReference type="Pfam" id="PF01996"/>
    </source>
</evidence>
<name>A0A0G0UYR8_9BACT</name>
<accession>A0A0G0UYR8</accession>
<dbReference type="AlphaFoldDB" id="A0A0G0UYR8"/>
<evidence type="ECO:0000313" key="2">
    <source>
        <dbReference type="EMBL" id="KKR92661.1"/>
    </source>
</evidence>
<dbReference type="GO" id="GO:0052618">
    <property type="term" value="F:coenzyme F420-0:L-glutamate ligase activity"/>
    <property type="evidence" value="ECO:0007669"/>
    <property type="project" value="TreeGrafter"/>
</dbReference>
<dbReference type="Pfam" id="PF01996">
    <property type="entry name" value="F420_ligase"/>
    <property type="match status" value="1"/>
</dbReference>
<reference evidence="2 3" key="1">
    <citation type="journal article" date="2015" name="Nature">
        <title>rRNA introns, odd ribosomes, and small enigmatic genomes across a large radiation of phyla.</title>
        <authorList>
            <person name="Brown C.T."/>
            <person name="Hug L.A."/>
            <person name="Thomas B.C."/>
            <person name="Sharon I."/>
            <person name="Castelle C.J."/>
            <person name="Singh A."/>
            <person name="Wilkins M.J."/>
            <person name="Williams K.H."/>
            <person name="Banfield J.F."/>
        </authorList>
    </citation>
    <scope>NUCLEOTIDE SEQUENCE [LARGE SCALE GENOMIC DNA]</scope>
</reference>
<sequence>MRSMELIVPYVCYTNTMIVNAIKTHKITNKDTSITAILDRYLKDFPDKSVLGIAAKIVSICEGRFIALDKADKDELIKQESQWYTERTFSPLLISYAITNNVLVATAGIDESNAFGNYILLPENPQKSANEIREYLVKRFDIKYAGVVIVDGHTMPFRWGVMGQSIAYSGFEAIKWNKGKKDLFDREIKISNQSIVEELAATTSLVMGEAAEQTPLSVITDVPFVTFQDRNPSKKELEEIKITPEEDMYWPLLKNGPWKKGKKK</sequence>
<feature type="domain" description="Coenzyme F420:L-glutamate ligase-like" evidence="1">
    <location>
        <begin position="22"/>
        <end position="219"/>
    </location>
</feature>
<dbReference type="InterPro" id="IPR002847">
    <property type="entry name" value="F420-0_gamma-glut_ligase-dom"/>
</dbReference>
<proteinExistence type="predicted"/>